<accession>A0AAE0Z024</accession>
<dbReference type="Proteomes" id="UP001283361">
    <property type="component" value="Unassembled WGS sequence"/>
</dbReference>
<protein>
    <submittedName>
        <fullName evidence="1">Uncharacterized protein</fullName>
    </submittedName>
</protein>
<keyword evidence="2" id="KW-1185">Reference proteome</keyword>
<dbReference type="EMBL" id="JAWDGP010004984">
    <property type="protein sequence ID" value="KAK3760433.1"/>
    <property type="molecule type" value="Genomic_DNA"/>
</dbReference>
<reference evidence="1" key="1">
    <citation type="journal article" date="2023" name="G3 (Bethesda)">
        <title>A reference genome for the long-term kleptoplast-retaining sea slug Elysia crispata morphotype clarki.</title>
        <authorList>
            <person name="Eastman K.E."/>
            <person name="Pendleton A.L."/>
            <person name="Shaikh M.A."/>
            <person name="Suttiyut T."/>
            <person name="Ogas R."/>
            <person name="Tomko P."/>
            <person name="Gavelis G."/>
            <person name="Widhalm J.R."/>
            <person name="Wisecaver J.H."/>
        </authorList>
    </citation>
    <scope>NUCLEOTIDE SEQUENCE</scope>
    <source>
        <strain evidence="1">ECLA1</strain>
    </source>
</reference>
<gene>
    <name evidence="1" type="ORF">RRG08_065160</name>
</gene>
<evidence type="ECO:0000313" key="2">
    <source>
        <dbReference type="Proteomes" id="UP001283361"/>
    </source>
</evidence>
<dbReference type="InterPro" id="IPR021381">
    <property type="entry name" value="DUF3011"/>
</dbReference>
<proteinExistence type="predicted"/>
<evidence type="ECO:0000313" key="1">
    <source>
        <dbReference type="EMBL" id="KAK3760433.1"/>
    </source>
</evidence>
<sequence length="1741" mass="194591">MYLLDLEEQCIVVVYASYKISDNKENPAHIFHVHVWDQISEVKCVEWLNYFYFESYIVAKKGCQATFKVCYKEKKPPTTPAPLKTTTPEPEICKKFKILKPTRVTVGDSNSQPATISSVVLEREISRHVCQEGVNYFFEGSEFVVKGGCKGVFTVCYTVKKTTPAPLTTTTEAPKIVCKKVDVKSVAHQPGRVDITDSHGNPAHIFHVHVWDQISEVKCVEWLNYFYFETYIVAKKGCQATFKVCYKEKKPPTTPAPLTTTTPEPEICKKFKILKPTRVTVGDSNSQPATISSVVLEREISRHVCQEGVNYFFEGSEFVVKGGCKGVFTVCYTVKKTTPAPLTTTTEAPKIVCKKVDVKSVAHQPGRVDITDSHGNPAHIFHVHVWDQISEVKCVEWLNYFYFETYIVAKKGCQATFKVCYKEKKPPTTPAPLTTTTPEPEICKKYKILKPTRVTVGDSNSQPATISSVVLEREISRHVCQEGVNYFFEGSEFVVKGGCKGVFTVCYTVKKTTPAPLTTTTEAPKIVCKKVDVKSVAHQPGRVDITDSHGNPAHIFHVHVWDQISEVKCVEWLNYFYFESYIVAKKGCQATFKVCYKEKKPPTTPAPLTTTTPEPEICKKFKILKPTRVTVGDSNSQPATISSVVLEREISRHVCQEGVNYFFEGSEFVVKGGCKGVFTVCYTVKKTTPAPLTTTTEAPKIVCKKVDVKSVAHQPGRVDITDSHGNPAHIFHVHVWDQISEVKCVEWLNYFYFETYIVAKKGCQATFKVCYKEKKPPTTPAPLTTTTPEPEICKKFKILKPTRVTVGDSNSQPATISSVVLEREISRHVCQEGVNYFFEGSEFVVKGGCKGVFTVCYTVKKTTPAPLTTTTEAPKIVCKKVDVKSVAHQPGRVDITDSHGNPAHIFHVHVWDQISEVKCVEWLNYFYFESYIVAKKGCQATFKVCYKEKKPPTTPAPLTTTTPEPEICKKFKILKPTRVTVGDSNSQPATISSVVLEREISRHVCQEGVNYFFEGSEFVVKGGCKGVFTVCYTVKKTTPAPLTTTTEAPKIVCKKVDVKSVAHQPGRVDITDSHGNPAHIFHVHVWDQISEVKCVEWLNYFYFESYIVAKKGCQATFKVCYKEKKPPTTPAPLTTTTPEPEICKKYKILKPTRVTVGDSNSQPATISSVVLEREISRHVCQEGVNYFFEGSEFVVKGGCKGVFTVCYTVKKTTPAPLTTTTEAPKIVCKKVDVKSVAHQPGRVDITDSHGNPAHIFHVHVWDQISEVKCVEWLNYFYFETYIVAKKGCQATFKVCYKEKKPPTTPAPLTTTTPEPEICKKFKILKPTRVTVGDSNSQPATISSVVLEREISRHVCQEGVNYFFEGSEFVVKGGCKGVFTVCYTVKKTTPAPLTTTTEAPKIVCKKVDVKSVAHQPGRVDITDSHGNPAHIFHVHVWDQISEVKCVEWLNYFYFETYIVAKKGCQATFKVCYKEKKPPTTPAPLTTTTPEPEICKKYKILKPTRVTVGDSNSQPATISSVVLEREISRHVCQEGVNYFFEGSEFVVKGGCKGVFTVCYTVKKTTPAPLTTTTEAPKIVCKKVDVKSVAHQPGRVDITDSHGNPAHIFHVHVWDQISEVKCVEWLNYFYFESYIVAKKGCQATFKVCYKEKKPPTTPAPLTTSTPEPTRKCEQFVLNGSGPKPDLRTIQSPGVGAVIITSIELVKEFSKGVCHEWFTFFAAGNLISAKDGCKGVFHVCYEYYI</sequence>
<organism evidence="1 2">
    <name type="scientific">Elysia crispata</name>
    <name type="common">lettuce slug</name>
    <dbReference type="NCBI Taxonomy" id="231223"/>
    <lineage>
        <taxon>Eukaryota</taxon>
        <taxon>Metazoa</taxon>
        <taxon>Spiralia</taxon>
        <taxon>Lophotrochozoa</taxon>
        <taxon>Mollusca</taxon>
        <taxon>Gastropoda</taxon>
        <taxon>Heterobranchia</taxon>
        <taxon>Euthyneura</taxon>
        <taxon>Panpulmonata</taxon>
        <taxon>Sacoglossa</taxon>
        <taxon>Placobranchoidea</taxon>
        <taxon>Plakobranchidae</taxon>
        <taxon>Elysia</taxon>
    </lineage>
</organism>
<comment type="caution">
    <text evidence="1">The sequence shown here is derived from an EMBL/GenBank/DDBJ whole genome shotgun (WGS) entry which is preliminary data.</text>
</comment>
<dbReference type="Pfam" id="PF11218">
    <property type="entry name" value="DUF3011"/>
    <property type="match status" value="7"/>
</dbReference>
<name>A0AAE0Z024_9GAST</name>